<dbReference type="Pfam" id="PF14568">
    <property type="entry name" value="SUKH_6"/>
    <property type="match status" value="1"/>
</dbReference>
<keyword evidence="2" id="KW-1185">Reference proteome</keyword>
<evidence type="ECO:0000313" key="1">
    <source>
        <dbReference type="EMBL" id="MFD1661153.1"/>
    </source>
</evidence>
<proteinExistence type="predicted"/>
<comment type="caution">
    <text evidence="1">The sequence shown here is derived from an EMBL/GenBank/DDBJ whole genome shotgun (WGS) entry which is preliminary data.</text>
</comment>
<sequence length="275" mass="30591">MRDFEGRVRDRLDAGETVFYTAISVYEMHQTIPDRIGLFALGDWGYVGRCTVYNTATALPGGGGGLDPAVVSIEKLARDVGMEVPRRFVVDWQRAESEIGARLPREYKEYVYWFGPGGFEDDFVVSLPGVENSNIEFLNNFRDEVEDQRSWNSGDRTPAPIRLFPEAGGWLPFAVTVEGCAVFWVTEGDDPDRWKVAARTRCWEPEYFDGGFAEFLRAAVWGAVGFEGLPGPQHTPPLEFWPDDGSWLGGGGTCLDAYGHFEEAPGDGNGEQRAK</sequence>
<dbReference type="Proteomes" id="UP001597261">
    <property type="component" value="Unassembled WGS sequence"/>
</dbReference>
<organism evidence="1 2">
    <name type="scientific">Streptomyces caeni</name>
    <dbReference type="NCBI Taxonomy" id="2307231"/>
    <lineage>
        <taxon>Bacteria</taxon>
        <taxon>Bacillati</taxon>
        <taxon>Actinomycetota</taxon>
        <taxon>Actinomycetes</taxon>
        <taxon>Kitasatosporales</taxon>
        <taxon>Streptomycetaceae</taxon>
        <taxon>Streptomyces</taxon>
    </lineage>
</organism>
<dbReference type="Gene3D" id="3.40.1580.10">
    <property type="entry name" value="SMI1/KNR4-like"/>
    <property type="match status" value="1"/>
</dbReference>
<dbReference type="InterPro" id="IPR037883">
    <property type="entry name" value="Knr4/Smi1-like_sf"/>
</dbReference>
<name>A0ABW4IXZ1_9ACTN</name>
<protein>
    <submittedName>
        <fullName evidence="1">SMI1/KNR4 family protein</fullName>
    </submittedName>
</protein>
<gene>
    <name evidence="1" type="ORF">ACFSL4_23855</name>
</gene>
<evidence type="ECO:0000313" key="2">
    <source>
        <dbReference type="Proteomes" id="UP001597261"/>
    </source>
</evidence>
<dbReference type="EMBL" id="JBHUDX010000069">
    <property type="protein sequence ID" value="MFD1661153.1"/>
    <property type="molecule type" value="Genomic_DNA"/>
</dbReference>
<dbReference type="RefSeq" id="WP_381086507.1">
    <property type="nucleotide sequence ID" value="NZ_JBHUDX010000069.1"/>
</dbReference>
<accession>A0ABW4IXZ1</accession>
<reference evidence="2" key="1">
    <citation type="journal article" date="2019" name="Int. J. Syst. Evol. Microbiol.">
        <title>The Global Catalogue of Microorganisms (GCM) 10K type strain sequencing project: providing services to taxonomists for standard genome sequencing and annotation.</title>
        <authorList>
            <consortium name="The Broad Institute Genomics Platform"/>
            <consortium name="The Broad Institute Genome Sequencing Center for Infectious Disease"/>
            <person name="Wu L."/>
            <person name="Ma J."/>
        </authorList>
    </citation>
    <scope>NUCLEOTIDE SEQUENCE [LARGE SCALE GENOMIC DNA]</scope>
    <source>
        <strain evidence="2">CGMCC 1.12470</strain>
    </source>
</reference>
<dbReference type="SUPFAM" id="SSF160631">
    <property type="entry name" value="SMI1/KNR4-like"/>
    <property type="match status" value="1"/>
</dbReference>